<organism evidence="1 2">
    <name type="scientific">Prunus yedoensis var. nudiflora</name>
    <dbReference type="NCBI Taxonomy" id="2094558"/>
    <lineage>
        <taxon>Eukaryota</taxon>
        <taxon>Viridiplantae</taxon>
        <taxon>Streptophyta</taxon>
        <taxon>Embryophyta</taxon>
        <taxon>Tracheophyta</taxon>
        <taxon>Spermatophyta</taxon>
        <taxon>Magnoliopsida</taxon>
        <taxon>eudicotyledons</taxon>
        <taxon>Gunneridae</taxon>
        <taxon>Pentapetalae</taxon>
        <taxon>rosids</taxon>
        <taxon>fabids</taxon>
        <taxon>Rosales</taxon>
        <taxon>Rosaceae</taxon>
        <taxon>Amygdaloideae</taxon>
        <taxon>Amygdaleae</taxon>
        <taxon>Prunus</taxon>
    </lineage>
</organism>
<evidence type="ECO:0000313" key="1">
    <source>
        <dbReference type="EMBL" id="PQQ12104.1"/>
    </source>
</evidence>
<dbReference type="AlphaFoldDB" id="A0A314Z3P4"/>
<accession>A0A314Z3P4</accession>
<reference evidence="1 2" key="1">
    <citation type="submission" date="2018-02" db="EMBL/GenBank/DDBJ databases">
        <title>Draft genome of wild Prunus yedoensis var. nudiflora.</title>
        <authorList>
            <person name="Baek S."/>
            <person name="Kim J.-H."/>
            <person name="Choi K."/>
            <person name="Kim G.-B."/>
            <person name="Cho A."/>
            <person name="Jang H."/>
            <person name="Shin C.-H."/>
            <person name="Yu H.-J."/>
            <person name="Mun J.-H."/>
        </authorList>
    </citation>
    <scope>NUCLEOTIDE SEQUENCE [LARGE SCALE GENOMIC DNA]</scope>
    <source>
        <strain evidence="2">cv. Jeju island</strain>
        <tissue evidence="1">Leaf</tissue>
    </source>
</reference>
<protein>
    <submittedName>
        <fullName evidence="1">Uncharacterized protein</fullName>
    </submittedName>
</protein>
<dbReference type="Proteomes" id="UP000250321">
    <property type="component" value="Unassembled WGS sequence"/>
</dbReference>
<name>A0A314Z3P4_PRUYE</name>
<evidence type="ECO:0000313" key="2">
    <source>
        <dbReference type="Proteomes" id="UP000250321"/>
    </source>
</evidence>
<dbReference type="OrthoDB" id="1158716at2759"/>
<proteinExistence type="predicted"/>
<dbReference type="EMBL" id="PJQY01000371">
    <property type="protein sequence ID" value="PQQ12104.1"/>
    <property type="molecule type" value="Genomic_DNA"/>
</dbReference>
<gene>
    <name evidence="1" type="ORF">Pyn_28124</name>
</gene>
<comment type="caution">
    <text evidence="1">The sequence shown here is derived from an EMBL/GenBank/DDBJ whole genome shotgun (WGS) entry which is preliminary data.</text>
</comment>
<keyword evidence="2" id="KW-1185">Reference proteome</keyword>
<sequence>MAPNEFAPRTLSQMLGKTDPWQNNRVQDVYQKIIRSIIKSIVRLELKGIMRGPLDVDNIQIDENYEANIPITANPETVLRSYRQEFVLLMEAILGKNHRRTVELSHFFNMIRCEREWYRFEQIIYHPLLRSPTERFHYYIDGAVGGLEGFRVVLSEREYEDNVWGALEFSSSACLDVNDHLFNQEYLTQNEMEEKLSSFFPKLLLQLYTFLIELYTHVDLREHIKEEEEET</sequence>